<dbReference type="AlphaFoldDB" id="A0A9Q4C5U8"/>
<evidence type="ECO:0000313" key="3">
    <source>
        <dbReference type="EMBL" id="MCX2820023.1"/>
    </source>
</evidence>
<keyword evidence="2" id="KW-0472">Membrane</keyword>
<gene>
    <name evidence="3" type="ORF">EGH25_11760</name>
</gene>
<comment type="caution">
    <text evidence="3">The sequence shown here is derived from an EMBL/GenBank/DDBJ whole genome shotgun (WGS) entry which is preliminary data.</text>
</comment>
<feature type="compositionally biased region" description="Acidic residues" evidence="1">
    <location>
        <begin position="350"/>
        <end position="372"/>
    </location>
</feature>
<feature type="region of interest" description="Disordered" evidence="1">
    <location>
        <begin position="345"/>
        <end position="402"/>
    </location>
</feature>
<accession>A0A9Q4C5U8</accession>
<feature type="transmembrane region" description="Helical" evidence="2">
    <location>
        <begin position="106"/>
        <end position="124"/>
    </location>
</feature>
<keyword evidence="2" id="KW-0812">Transmembrane</keyword>
<dbReference type="Proteomes" id="UP001149411">
    <property type="component" value="Unassembled WGS sequence"/>
</dbReference>
<sequence length="402" mass="42830">MTGTTVAAGENVQGTYFRRLADLLGAKGVVALVVLPASALVSTYVSDTTTLAVVGFVLTTAFLYALVVDRERSSTDEFDPVGVAFALLAAGYTVLSITGIGVGATAASVGALTVFAAVVYGYVFHEGVPDDLSSDTLREMDADPLHIDVVGFAVAEILVVYSVLLGTGWGAFARSQAFAALAFVVYVGTVAVFAGYAVVTREIVVSRTDDEVHELLFGVLGDASQIDDDVLRDDIASKMRLVAECLDGVKLPTVVEDEYGEVPVVVSTRRPDARRVDVSTEDVLDLATERGLTGYVVHGGSVALFRNGVLAKWYDDGEYGHDAEGLEDEIGDATLHSLDHTTLNHLDDVTPQDEDVVEPGEVEPEEEDDDDTDGSKTLNVGGEEIDMEEMFEKADEVMDELE</sequence>
<keyword evidence="4" id="KW-1185">Reference proteome</keyword>
<dbReference type="EMBL" id="RKLV01000017">
    <property type="protein sequence ID" value="MCX2820023.1"/>
    <property type="molecule type" value="Genomic_DNA"/>
</dbReference>
<reference evidence="3" key="1">
    <citation type="submission" date="2022-09" db="EMBL/GenBank/DDBJ databases">
        <title>Haloadaptaus new haloarchaeum isolated from saline soil.</title>
        <authorList>
            <person name="Duran-Viseras A."/>
            <person name="Sanchez-Porro C."/>
            <person name="Ventosa A."/>
        </authorList>
    </citation>
    <scope>NUCLEOTIDE SEQUENCE</scope>
    <source>
        <strain evidence="3">F3-133</strain>
    </source>
</reference>
<feature type="transmembrane region" description="Helical" evidence="2">
    <location>
        <begin position="51"/>
        <end position="68"/>
    </location>
</feature>
<protein>
    <submittedName>
        <fullName evidence="3">Uncharacterized protein</fullName>
    </submittedName>
</protein>
<evidence type="ECO:0000256" key="2">
    <source>
        <dbReference type="SAM" id="Phobius"/>
    </source>
</evidence>
<proteinExistence type="predicted"/>
<evidence type="ECO:0000256" key="1">
    <source>
        <dbReference type="SAM" id="MobiDB-lite"/>
    </source>
</evidence>
<dbReference type="RefSeq" id="WP_266088831.1">
    <property type="nucleotide sequence ID" value="NZ_RKLV01000017.1"/>
</dbReference>
<feature type="transmembrane region" description="Helical" evidence="2">
    <location>
        <begin position="177"/>
        <end position="199"/>
    </location>
</feature>
<organism evidence="3 4">
    <name type="scientific">Halorutilus salinus</name>
    <dbReference type="NCBI Taxonomy" id="2487751"/>
    <lineage>
        <taxon>Archaea</taxon>
        <taxon>Methanobacteriati</taxon>
        <taxon>Methanobacteriota</taxon>
        <taxon>Stenosarchaea group</taxon>
        <taxon>Halobacteria</taxon>
        <taxon>Halorutilales</taxon>
        <taxon>Halorutilaceae</taxon>
        <taxon>Halorutilus</taxon>
    </lineage>
</organism>
<keyword evidence="2" id="KW-1133">Transmembrane helix</keyword>
<feature type="transmembrane region" description="Helical" evidence="2">
    <location>
        <begin position="24"/>
        <end position="45"/>
    </location>
</feature>
<evidence type="ECO:0000313" key="4">
    <source>
        <dbReference type="Proteomes" id="UP001149411"/>
    </source>
</evidence>
<name>A0A9Q4C5U8_9EURY</name>
<feature type="transmembrane region" description="Helical" evidence="2">
    <location>
        <begin position="80"/>
        <end position="100"/>
    </location>
</feature>
<feature type="transmembrane region" description="Helical" evidence="2">
    <location>
        <begin position="145"/>
        <end position="165"/>
    </location>
</feature>